<dbReference type="PRINTS" id="PR00068">
    <property type="entry name" value="CUZNDISMTASE"/>
</dbReference>
<dbReference type="PROSITE" id="PS00332">
    <property type="entry name" value="SOD_CU_ZN_2"/>
    <property type="match status" value="1"/>
</dbReference>
<organismHost>
    <name type="scientific">Cydia pomonella</name>
    <name type="common">Codling moth</name>
    <dbReference type="NCBI Taxonomy" id="82600"/>
</organismHost>
<evidence type="ECO:0000313" key="19">
    <source>
        <dbReference type="EMBL" id="QGZ00058.1"/>
    </source>
</evidence>
<dbReference type="EMBL" id="MN696166">
    <property type="protein sequence ID" value="QGY99490.1"/>
    <property type="molecule type" value="Genomic_DNA"/>
</dbReference>
<organism evidence="14">
    <name type="scientific">Cydia pomonella granulosis virus</name>
    <name type="common">CpGV</name>
    <name type="synonym">Cydia pomonella granulovirus</name>
    <dbReference type="NCBI Taxonomy" id="28289"/>
    <lineage>
        <taxon>Viruses</taxon>
        <taxon>Viruses incertae sedis</taxon>
        <taxon>Naldaviricetes</taxon>
        <taxon>Lefavirales</taxon>
        <taxon>Baculoviridae</taxon>
        <taxon>Betabaculovirus</taxon>
        <taxon>Betabaculovirus cypomonellae</taxon>
    </lineage>
</organism>
<name>A0A097P289_GVCP</name>
<evidence type="ECO:0000256" key="8">
    <source>
        <dbReference type="ARBA" id="ARBA00023002"/>
    </source>
</evidence>
<feature type="domain" description="Superoxide dismutase copper/zinc binding" evidence="12">
    <location>
        <begin position="11"/>
        <end position="147"/>
    </location>
</feature>
<evidence type="ECO:0000256" key="3">
    <source>
        <dbReference type="ARBA" id="ARBA00010457"/>
    </source>
</evidence>
<reference evidence="16" key="2">
    <citation type="journal article" date="2019" name="Virology">
        <title>Single nucleotide polymorphism (SNP) frequencies and distribution reveal complex genetic composition of seven novel natural isolates of Cydia pomonella granulovirus.</title>
        <authorList>
            <person name="Fan J."/>
            <person name="Wennmann J.T."/>
            <person name="Wang D."/>
            <person name="Jehle J.A."/>
        </authorList>
    </citation>
    <scope>NUCLEOTIDE SEQUENCE</scope>
    <source>
        <strain evidence="16">CpGV-JQ</strain>
        <strain evidence="17">CpGV-KS1</strain>
        <strain evidence="18">CpGV-WW</strain>
        <strain evidence="19">CpGV-ZY2</strain>
    </source>
</reference>
<sequence>MKGVCIICGDVEGVVEFVQDKPDSEMRVLGVLYNLPKGNHGMHVHEYGDTSNGCTSAGEHFNPHHMNHGAPQDTDRHLGDLGNIYSVGAHTPTRVNLVDNMISLYGAYSILGRSLVVHTMEDDCGRGRNKESLLTGNSGGRLGCGVIGVSYERTVNI</sequence>
<dbReference type="Pfam" id="PF00080">
    <property type="entry name" value="Sod_Cu"/>
    <property type="match status" value="1"/>
</dbReference>
<evidence type="ECO:0000259" key="12">
    <source>
        <dbReference type="Pfam" id="PF00080"/>
    </source>
</evidence>
<reference evidence="15" key="3">
    <citation type="journal article" date="2019" name="Viruses">
        <title>Genome Analysis of A Novel South African Cydia pomonella granulovirus (CpGV-SA) with Resistance-Breaking Potential.</title>
        <authorList>
            <person name="Motsoeneng B."/>
            <person name="Jukes M.D."/>
            <person name="Knox C.M."/>
            <person name="Hill M.P."/>
            <person name="Moore S.D."/>
        </authorList>
    </citation>
    <scope>NUCLEOTIDE SEQUENCE</scope>
    <source>
        <strain evidence="15">CpGV-SA</strain>
    </source>
</reference>
<dbReference type="InterPro" id="IPR024134">
    <property type="entry name" value="SOD_Cu/Zn_/chaperone"/>
</dbReference>
<dbReference type="CDD" id="cd00305">
    <property type="entry name" value="Cu-Zn_Superoxide_Dismutase"/>
    <property type="match status" value="1"/>
</dbReference>
<dbReference type="EMBL" id="KM217577">
    <property type="protein sequence ID" value="AIU37267.1"/>
    <property type="molecule type" value="Genomic_DNA"/>
</dbReference>
<keyword evidence="5" id="KW-0479">Metal-binding</keyword>
<evidence type="ECO:0000256" key="5">
    <source>
        <dbReference type="ARBA" id="ARBA00022723"/>
    </source>
</evidence>
<evidence type="ECO:0000256" key="6">
    <source>
        <dbReference type="ARBA" id="ARBA00022833"/>
    </source>
</evidence>
<evidence type="ECO:0000256" key="4">
    <source>
        <dbReference type="ARBA" id="ARBA00012682"/>
    </source>
</evidence>
<dbReference type="GO" id="GO:0004784">
    <property type="term" value="F:superoxide dismutase activity"/>
    <property type="evidence" value="ECO:0007669"/>
    <property type="project" value="UniProtKB-EC"/>
</dbReference>
<dbReference type="GO" id="GO:0005507">
    <property type="term" value="F:copper ion binding"/>
    <property type="evidence" value="ECO:0007669"/>
    <property type="project" value="InterPro"/>
</dbReference>
<dbReference type="InterPro" id="IPR036423">
    <property type="entry name" value="SOD-like_Cu/Zn_dom_sf"/>
</dbReference>
<evidence type="ECO:0000256" key="9">
    <source>
        <dbReference type="ARBA" id="ARBA00023008"/>
    </source>
</evidence>
<dbReference type="Gene3D" id="2.60.40.200">
    <property type="entry name" value="Superoxide dismutase, copper/zinc binding domain"/>
    <property type="match status" value="1"/>
</dbReference>
<dbReference type="InterPro" id="IPR001424">
    <property type="entry name" value="SOD_Cu_Zn_dom"/>
</dbReference>
<accession>A0A097P289</accession>
<keyword evidence="9" id="KW-0186">Copper</keyword>
<evidence type="ECO:0000313" key="18">
    <source>
        <dbReference type="EMBL" id="QGY99915.1"/>
    </source>
</evidence>
<gene>
    <name evidence="14" type="primary">orf59</name>
</gene>
<evidence type="ECO:0000313" key="15">
    <source>
        <dbReference type="EMBL" id="QDW81118.1"/>
    </source>
</evidence>
<keyword evidence="6" id="KW-0862">Zinc</keyword>
<protein>
    <recommendedName>
        <fullName evidence="4">superoxide dismutase</fullName>
        <ecNumber evidence="4">1.15.1.1</ecNumber>
    </recommendedName>
</protein>
<keyword evidence="10" id="KW-1015">Disulfide bond</keyword>
<dbReference type="InterPro" id="IPR018152">
    <property type="entry name" value="SOD_Cu/Zn_BS"/>
</dbReference>
<dbReference type="EC" id="1.15.1.1" evidence="4"/>
<keyword evidence="7" id="KW-0049">Antioxidant</keyword>
<keyword evidence="8" id="KW-0560">Oxidoreductase</keyword>
<dbReference type="EMBL" id="MN696170">
    <property type="protein sequence ID" value="QGZ00058.1"/>
    <property type="molecule type" value="Genomic_DNA"/>
</dbReference>
<comment type="catalytic activity">
    <reaction evidence="11">
        <text>2 superoxide + 2 H(+) = H2O2 + O2</text>
        <dbReference type="Rhea" id="RHEA:20696"/>
        <dbReference type="ChEBI" id="CHEBI:15378"/>
        <dbReference type="ChEBI" id="CHEBI:15379"/>
        <dbReference type="ChEBI" id="CHEBI:16240"/>
        <dbReference type="ChEBI" id="CHEBI:18421"/>
        <dbReference type="EC" id="1.15.1.1"/>
    </reaction>
</comment>
<dbReference type="FunFam" id="2.60.40.200:FF:000003">
    <property type="entry name" value="Superoxide dismutase [Cu-Zn], chloroplastic"/>
    <property type="match status" value="1"/>
</dbReference>
<evidence type="ECO:0000256" key="7">
    <source>
        <dbReference type="ARBA" id="ARBA00022862"/>
    </source>
</evidence>
<evidence type="ECO:0000313" key="17">
    <source>
        <dbReference type="EMBL" id="QGY99632.1"/>
    </source>
</evidence>
<comment type="cofactor">
    <cofactor evidence="2">
        <name>Zn(2+)</name>
        <dbReference type="ChEBI" id="CHEBI:29105"/>
    </cofactor>
</comment>
<dbReference type="EMBL" id="MN696169">
    <property type="protein sequence ID" value="QGY99915.1"/>
    <property type="molecule type" value="Genomic_DNA"/>
</dbReference>
<dbReference type="EMBL" id="MN696167">
    <property type="protein sequence ID" value="QGY99632.1"/>
    <property type="molecule type" value="Genomic_DNA"/>
</dbReference>
<evidence type="ECO:0000256" key="10">
    <source>
        <dbReference type="ARBA" id="ARBA00023157"/>
    </source>
</evidence>
<evidence type="ECO:0000313" key="13">
    <source>
        <dbReference type="EMBL" id="AIU36705.1"/>
    </source>
</evidence>
<evidence type="ECO:0000256" key="11">
    <source>
        <dbReference type="ARBA" id="ARBA00049204"/>
    </source>
</evidence>
<dbReference type="PROSITE" id="PS00087">
    <property type="entry name" value="SOD_CU_ZN_1"/>
    <property type="match status" value="1"/>
</dbReference>
<dbReference type="SUPFAM" id="SSF49329">
    <property type="entry name" value="Cu,Zn superoxide dismutase-like"/>
    <property type="match status" value="1"/>
</dbReference>
<evidence type="ECO:0000313" key="14">
    <source>
        <dbReference type="EMBL" id="AIU37267.1"/>
    </source>
</evidence>
<reference evidence="14" key="1">
    <citation type="journal article" date="2014" name="Proc. Natl. Acad. Sci. U.S.A.">
        <title>Baculovirus resistance in codling moth is virus isolate-dependent and the consequence of a mutation in viral gene pe38.</title>
        <authorList>
            <person name="Gebhardt M.M."/>
            <person name="Eberle K.E."/>
            <person name="Radtke P."/>
            <person name="Jehle J.A."/>
        </authorList>
    </citation>
    <scope>NUCLEOTIDE SEQUENCE</scope>
    <source>
        <strain evidence="14">CpGV-E2</strain>
        <strain evidence="13">CpGV-S</strain>
    </source>
</reference>
<dbReference type="EMBL" id="KM217573">
    <property type="protein sequence ID" value="AIU36705.1"/>
    <property type="molecule type" value="Genomic_DNA"/>
</dbReference>
<evidence type="ECO:0000256" key="2">
    <source>
        <dbReference type="ARBA" id="ARBA00001947"/>
    </source>
</evidence>
<dbReference type="PANTHER" id="PTHR10003">
    <property type="entry name" value="SUPEROXIDE DISMUTASE CU-ZN -RELATED"/>
    <property type="match status" value="1"/>
</dbReference>
<dbReference type="EMBL" id="MN075941">
    <property type="protein sequence ID" value="QDW81118.1"/>
    <property type="molecule type" value="Genomic_DNA"/>
</dbReference>
<comment type="cofactor">
    <cofactor evidence="1">
        <name>Cu cation</name>
        <dbReference type="ChEBI" id="CHEBI:23378"/>
    </cofactor>
</comment>
<proteinExistence type="inferred from homology"/>
<evidence type="ECO:0000256" key="1">
    <source>
        <dbReference type="ARBA" id="ARBA00001935"/>
    </source>
</evidence>
<evidence type="ECO:0000313" key="16">
    <source>
        <dbReference type="EMBL" id="QGY99490.1"/>
    </source>
</evidence>
<comment type="similarity">
    <text evidence="3">Belongs to the Cu-Zn superoxide dismutase family.</text>
</comment>